<evidence type="ECO:0000313" key="3">
    <source>
        <dbReference type="Proteomes" id="UP000192257"/>
    </source>
</evidence>
<sequence length="240" mass="27364">MHSGFSSHKNEESLLCSNKDSQDTNRHQGYPTTKCTEGTNVNETLIPAAPLDNEECMQFNTINRHNDENCTKNKEQQRNVNPKQPEQDSSDLNNNKELHMRENQQKEFPKKQDIIQKLAQVQEEYDALRTYVNEGLKPLISRLKRMNAEKDLDLHASAKLISELQQAQHPPCSSSALADTDDVVGQLAQVQEEYDALKTYVNEGMKPLISRLKRMNAEKDLDLRASAKLISELQPYKGEV</sequence>
<dbReference type="RefSeq" id="XP_028883604.1">
    <property type="nucleotide sequence ID" value="XM_029025288.1"/>
</dbReference>
<evidence type="ECO:0000313" key="2">
    <source>
        <dbReference type="EMBL" id="ORC89538.1"/>
    </source>
</evidence>
<feature type="region of interest" description="Disordered" evidence="1">
    <location>
        <begin position="66"/>
        <end position="93"/>
    </location>
</feature>
<dbReference type="EMBL" id="NBCO01000012">
    <property type="protein sequence ID" value="ORC89538.1"/>
    <property type="molecule type" value="Genomic_DNA"/>
</dbReference>
<organism evidence="2 3">
    <name type="scientific">Trypanosoma theileri</name>
    <dbReference type="NCBI Taxonomy" id="67003"/>
    <lineage>
        <taxon>Eukaryota</taxon>
        <taxon>Discoba</taxon>
        <taxon>Euglenozoa</taxon>
        <taxon>Kinetoplastea</taxon>
        <taxon>Metakinetoplastina</taxon>
        <taxon>Trypanosomatida</taxon>
        <taxon>Trypanosomatidae</taxon>
        <taxon>Trypanosoma</taxon>
    </lineage>
</organism>
<name>A0A1X0NYB4_9TRYP</name>
<dbReference type="OrthoDB" id="10521625at2759"/>
<evidence type="ECO:0000256" key="1">
    <source>
        <dbReference type="SAM" id="MobiDB-lite"/>
    </source>
</evidence>
<accession>A0A1X0NYB4</accession>
<dbReference type="VEuPathDB" id="TriTrypDB:TM35_000123130"/>
<dbReference type="GeneID" id="39985068"/>
<comment type="caution">
    <text evidence="2">The sequence shown here is derived from an EMBL/GenBank/DDBJ whole genome shotgun (WGS) entry which is preliminary data.</text>
</comment>
<dbReference type="Proteomes" id="UP000192257">
    <property type="component" value="Unassembled WGS sequence"/>
</dbReference>
<proteinExistence type="predicted"/>
<dbReference type="STRING" id="67003.A0A1X0NYB4"/>
<protein>
    <submittedName>
        <fullName evidence="2">Uncharacterized protein</fullName>
    </submittedName>
</protein>
<keyword evidence="3" id="KW-1185">Reference proteome</keyword>
<feature type="region of interest" description="Disordered" evidence="1">
    <location>
        <begin position="1"/>
        <end position="38"/>
    </location>
</feature>
<dbReference type="AlphaFoldDB" id="A0A1X0NYB4"/>
<feature type="compositionally biased region" description="Basic and acidic residues" evidence="1">
    <location>
        <begin position="66"/>
        <end position="77"/>
    </location>
</feature>
<reference evidence="2 3" key="1">
    <citation type="submission" date="2017-03" db="EMBL/GenBank/DDBJ databases">
        <title>An alternative strategy for trypanosome survival in the mammalian bloodstream revealed through genome and transcriptome analysis of the ubiquitous bovine parasite Trypanosoma (Megatrypanum) theileri.</title>
        <authorList>
            <person name="Kelly S."/>
            <person name="Ivens A."/>
            <person name="Mott A."/>
            <person name="O'Neill E."/>
            <person name="Emms D."/>
            <person name="Macleod O."/>
            <person name="Voorheis P."/>
            <person name="Matthews J."/>
            <person name="Matthews K."/>
            <person name="Carrington M."/>
        </authorList>
    </citation>
    <scope>NUCLEOTIDE SEQUENCE [LARGE SCALE GENOMIC DNA]</scope>
    <source>
        <strain evidence="2">Edinburgh</strain>
    </source>
</reference>
<gene>
    <name evidence="2" type="ORF">TM35_000123130</name>
</gene>